<dbReference type="InterPro" id="IPR050509">
    <property type="entry name" value="CoA-transferase_III"/>
</dbReference>
<evidence type="ECO:0000313" key="2">
    <source>
        <dbReference type="Proteomes" id="UP000295023"/>
    </source>
</evidence>
<dbReference type="PANTHER" id="PTHR48228:SF2">
    <property type="entry name" value="E-CINNAMOYL-COA:R-PHENYLLACTATE COA TRANSFERASE LARGE SUBUNIT"/>
    <property type="match status" value="1"/>
</dbReference>
<dbReference type="RefSeq" id="WP_132285504.1">
    <property type="nucleotide sequence ID" value="NZ_SKBM01000004.1"/>
</dbReference>
<dbReference type="EMBL" id="SKBM01000004">
    <property type="protein sequence ID" value="TCZ64876.1"/>
    <property type="molecule type" value="Genomic_DNA"/>
</dbReference>
<gene>
    <name evidence="1" type="ORF">EXY23_05760</name>
</gene>
<dbReference type="InterPro" id="IPR003673">
    <property type="entry name" value="CoA-Trfase_fam_III"/>
</dbReference>
<dbReference type="OrthoDB" id="7208981at2"/>
<keyword evidence="2" id="KW-1185">Reference proteome</keyword>
<keyword evidence="1" id="KW-0808">Transferase</keyword>
<organism evidence="1 2">
    <name type="scientific">Roseicella aquatilis</name>
    <dbReference type="NCBI Taxonomy" id="2527868"/>
    <lineage>
        <taxon>Bacteria</taxon>
        <taxon>Pseudomonadati</taxon>
        <taxon>Pseudomonadota</taxon>
        <taxon>Alphaproteobacteria</taxon>
        <taxon>Acetobacterales</taxon>
        <taxon>Roseomonadaceae</taxon>
        <taxon>Roseicella</taxon>
    </lineage>
</organism>
<proteinExistence type="predicted"/>
<dbReference type="AlphaFoldDB" id="A0A4R4DSV7"/>
<dbReference type="PANTHER" id="PTHR48228">
    <property type="entry name" value="SUCCINYL-COA--D-CITRAMALATE COA-TRANSFERASE"/>
    <property type="match status" value="1"/>
</dbReference>
<dbReference type="Gene3D" id="3.40.50.10540">
    <property type="entry name" value="Crotonobetainyl-coa:carnitine coa-transferase, domain 1"/>
    <property type="match status" value="1"/>
</dbReference>
<reference evidence="1 2" key="1">
    <citation type="submission" date="2019-03" db="EMBL/GenBank/DDBJ databases">
        <title>Paracraurococcus aquatilis NE82 genome sequence.</title>
        <authorList>
            <person name="Zhao Y."/>
            <person name="Du Z."/>
        </authorList>
    </citation>
    <scope>NUCLEOTIDE SEQUENCE [LARGE SCALE GENOMIC DNA]</scope>
    <source>
        <strain evidence="1 2">NE82</strain>
    </source>
</reference>
<sequence>MAGIFAGLRVIDAASYVAAPSAATILGDFGAEVIKLEPPGGDPYRALATMPGQPRGDTNYPWVLDNRGKRGLVLDLKRPEGQAVLHRLIPTTDVFVTNAVPRLRAGLGIAPERLAALNPRLVYAALTAYGETGPEADKTGFDATAYWARSGLMDLVRADAGAPPARSVAGMGDHPAGLALYGAIVTALYRRERTGQGGLVHASLLDTGLWSNGFMVQAALDGARFTPRPPREAAPNALVNLYRAGCGCWFLLALLNEARQWPALLRLLGNPAWGEEPRFATQALRREHAGALIPLLDAAFAGRGLAEWRPLLDAAGLTFDAVATVQDAAAAEQPRATGAIRPHPAGGWTVDSPLHIAGEAKVPPAPPPAPGAATEAILAEQGFTPAEIQGLRAAGILG</sequence>
<dbReference type="Proteomes" id="UP000295023">
    <property type="component" value="Unassembled WGS sequence"/>
</dbReference>
<accession>A0A4R4DSV7</accession>
<dbReference type="InterPro" id="IPR023606">
    <property type="entry name" value="CoA-Trfase_III_dom_1_sf"/>
</dbReference>
<dbReference type="InterPro" id="IPR044855">
    <property type="entry name" value="CoA-Trfase_III_dom3_sf"/>
</dbReference>
<dbReference type="Gene3D" id="3.30.1540.10">
    <property type="entry name" value="formyl-coa transferase, domain 3"/>
    <property type="match status" value="1"/>
</dbReference>
<comment type="caution">
    <text evidence="1">The sequence shown here is derived from an EMBL/GenBank/DDBJ whole genome shotgun (WGS) entry which is preliminary data.</text>
</comment>
<evidence type="ECO:0000313" key="1">
    <source>
        <dbReference type="EMBL" id="TCZ64876.1"/>
    </source>
</evidence>
<protein>
    <submittedName>
        <fullName evidence="1">CoA transferase</fullName>
    </submittedName>
</protein>
<dbReference type="SUPFAM" id="SSF89796">
    <property type="entry name" value="CoA-transferase family III (CaiB/BaiF)"/>
    <property type="match status" value="1"/>
</dbReference>
<name>A0A4R4DSV7_9PROT</name>
<dbReference type="GO" id="GO:0016740">
    <property type="term" value="F:transferase activity"/>
    <property type="evidence" value="ECO:0007669"/>
    <property type="project" value="UniProtKB-KW"/>
</dbReference>
<dbReference type="Pfam" id="PF02515">
    <property type="entry name" value="CoA_transf_3"/>
    <property type="match status" value="1"/>
</dbReference>